<accession>A0A382JNM7</accession>
<protein>
    <submittedName>
        <fullName evidence="2">Uncharacterized protein</fullName>
    </submittedName>
</protein>
<reference evidence="2" key="1">
    <citation type="submission" date="2018-05" db="EMBL/GenBank/DDBJ databases">
        <authorList>
            <person name="Lanie J.A."/>
            <person name="Ng W.-L."/>
            <person name="Kazmierczak K.M."/>
            <person name="Andrzejewski T.M."/>
            <person name="Davidsen T.M."/>
            <person name="Wayne K.J."/>
            <person name="Tettelin H."/>
            <person name="Glass J.I."/>
            <person name="Rusch D."/>
            <person name="Podicherti R."/>
            <person name="Tsui H.-C.T."/>
            <person name="Winkler M.E."/>
        </authorList>
    </citation>
    <scope>NUCLEOTIDE SEQUENCE</scope>
</reference>
<sequence length="44" mass="4658">IPKTTNKNRATQGIGEPPNPSKVPTTASIENHQILSTTVNAPYA</sequence>
<feature type="compositionally biased region" description="Polar residues" evidence="1">
    <location>
        <begin position="1"/>
        <end position="11"/>
    </location>
</feature>
<gene>
    <name evidence="2" type="ORF">METZ01_LOCUS266242</name>
</gene>
<organism evidence="2">
    <name type="scientific">marine metagenome</name>
    <dbReference type="NCBI Taxonomy" id="408172"/>
    <lineage>
        <taxon>unclassified sequences</taxon>
        <taxon>metagenomes</taxon>
        <taxon>ecological metagenomes</taxon>
    </lineage>
</organism>
<name>A0A382JNM7_9ZZZZ</name>
<feature type="region of interest" description="Disordered" evidence="1">
    <location>
        <begin position="1"/>
        <end position="44"/>
    </location>
</feature>
<feature type="compositionally biased region" description="Polar residues" evidence="1">
    <location>
        <begin position="22"/>
        <end position="44"/>
    </location>
</feature>
<proteinExistence type="predicted"/>
<dbReference type="AlphaFoldDB" id="A0A382JNM7"/>
<feature type="non-terminal residue" evidence="2">
    <location>
        <position position="1"/>
    </location>
</feature>
<dbReference type="EMBL" id="UINC01075322">
    <property type="protein sequence ID" value="SVC13388.1"/>
    <property type="molecule type" value="Genomic_DNA"/>
</dbReference>
<evidence type="ECO:0000313" key="2">
    <source>
        <dbReference type="EMBL" id="SVC13388.1"/>
    </source>
</evidence>
<evidence type="ECO:0000256" key="1">
    <source>
        <dbReference type="SAM" id="MobiDB-lite"/>
    </source>
</evidence>